<feature type="region of interest" description="Disordered" evidence="1">
    <location>
        <begin position="82"/>
        <end position="122"/>
    </location>
</feature>
<evidence type="ECO:0000256" key="1">
    <source>
        <dbReference type="SAM" id="MobiDB-lite"/>
    </source>
</evidence>
<gene>
    <name evidence="2" type="ORF">IWW36_005957</name>
</gene>
<evidence type="ECO:0000313" key="2">
    <source>
        <dbReference type="EMBL" id="KAJ2842306.1"/>
    </source>
</evidence>
<feature type="non-terminal residue" evidence="2">
    <location>
        <position position="291"/>
    </location>
</feature>
<feature type="compositionally biased region" description="Polar residues" evidence="1">
    <location>
        <begin position="91"/>
        <end position="121"/>
    </location>
</feature>
<sequence>MLGLGHVPDMDRVARHQHVMLSPTPSRATGGAIPVFNDPNIELLDTASSRSAGSTQYVLCWDSSARRHLIYQCVVIDQSADSDYTKDPDPSLSQYSGISQLSSASRPRMARQTSLSVQRRTSAVPPIGPLAAAAAAASRRKSGFTSAVKNDRRSSIMFGRVSFNDSPAPSYAADIFREQRQMRAQVVLQLCWTERRQRDEPCLDACICVVQSVVGSDVLCLMAGGTVVTLDSTFEEIMRCPAVSMASVRATRPDMDDLLLVSSAGNLLLAPGGTVKPLALQRSYPPNILRI</sequence>
<name>A0A9W8LXM1_9FUNG</name>
<accession>A0A9W8LXM1</accession>
<proteinExistence type="predicted"/>
<evidence type="ECO:0000313" key="3">
    <source>
        <dbReference type="Proteomes" id="UP001139887"/>
    </source>
</evidence>
<dbReference type="EMBL" id="JANBUW010001829">
    <property type="protein sequence ID" value="KAJ2842306.1"/>
    <property type="molecule type" value="Genomic_DNA"/>
</dbReference>
<reference evidence="2" key="1">
    <citation type="submission" date="2022-07" db="EMBL/GenBank/DDBJ databases">
        <title>Phylogenomic reconstructions and comparative analyses of Kickxellomycotina fungi.</title>
        <authorList>
            <person name="Reynolds N.K."/>
            <person name="Stajich J.E."/>
            <person name="Barry K."/>
            <person name="Grigoriev I.V."/>
            <person name="Crous P."/>
            <person name="Smith M.E."/>
        </authorList>
    </citation>
    <scope>NUCLEOTIDE SEQUENCE</scope>
    <source>
        <strain evidence="2">NRRL 1566</strain>
    </source>
</reference>
<protein>
    <submittedName>
        <fullName evidence="2">Uncharacterized protein</fullName>
    </submittedName>
</protein>
<keyword evidence="3" id="KW-1185">Reference proteome</keyword>
<comment type="caution">
    <text evidence="2">The sequence shown here is derived from an EMBL/GenBank/DDBJ whole genome shotgun (WGS) entry which is preliminary data.</text>
</comment>
<dbReference type="AlphaFoldDB" id="A0A9W8LXM1"/>
<dbReference type="OrthoDB" id="26401at2759"/>
<organism evidence="2 3">
    <name type="scientific">Coemansia brasiliensis</name>
    <dbReference type="NCBI Taxonomy" id="2650707"/>
    <lineage>
        <taxon>Eukaryota</taxon>
        <taxon>Fungi</taxon>
        <taxon>Fungi incertae sedis</taxon>
        <taxon>Zoopagomycota</taxon>
        <taxon>Kickxellomycotina</taxon>
        <taxon>Kickxellomycetes</taxon>
        <taxon>Kickxellales</taxon>
        <taxon>Kickxellaceae</taxon>
        <taxon>Coemansia</taxon>
    </lineage>
</organism>
<dbReference type="Proteomes" id="UP001139887">
    <property type="component" value="Unassembled WGS sequence"/>
</dbReference>